<evidence type="ECO:0000313" key="5">
    <source>
        <dbReference type="EMBL" id="SMO60421.1"/>
    </source>
</evidence>
<evidence type="ECO:0000313" key="6">
    <source>
        <dbReference type="Proteomes" id="UP000319555"/>
    </source>
</evidence>
<reference evidence="5 6" key="1">
    <citation type="submission" date="2017-05" db="EMBL/GenBank/DDBJ databases">
        <authorList>
            <person name="Varghese N."/>
            <person name="Submissions S."/>
        </authorList>
    </citation>
    <scope>NUCLEOTIDE SEQUENCE [LARGE SCALE GENOMIC DNA]</scope>
    <source>
        <strain evidence="5 6">DSM 28009</strain>
    </source>
</reference>
<proteinExistence type="inferred from homology"/>
<dbReference type="PRINTS" id="PR01790">
    <property type="entry name" value="SMP30FAMILY"/>
</dbReference>
<evidence type="ECO:0000259" key="4">
    <source>
        <dbReference type="Pfam" id="PF08450"/>
    </source>
</evidence>
<gene>
    <name evidence="5" type="ORF">SAMN06265380_10392</name>
</gene>
<keyword evidence="3" id="KW-0862">Zinc</keyword>
<keyword evidence="6" id="KW-1185">Reference proteome</keyword>
<dbReference type="GO" id="GO:0019853">
    <property type="term" value="P:L-ascorbic acid biosynthetic process"/>
    <property type="evidence" value="ECO:0007669"/>
    <property type="project" value="TreeGrafter"/>
</dbReference>
<dbReference type="AlphaFoldDB" id="A0A521CNU4"/>
<dbReference type="PANTHER" id="PTHR10907">
    <property type="entry name" value="REGUCALCIN"/>
    <property type="match status" value="1"/>
</dbReference>
<dbReference type="EMBL" id="FXTE01000003">
    <property type="protein sequence ID" value="SMO60421.1"/>
    <property type="molecule type" value="Genomic_DNA"/>
</dbReference>
<organism evidence="5 6">
    <name type="scientific">Ruegeria faecimaris</name>
    <dbReference type="NCBI Taxonomy" id="686389"/>
    <lineage>
        <taxon>Bacteria</taxon>
        <taxon>Pseudomonadati</taxon>
        <taxon>Pseudomonadota</taxon>
        <taxon>Alphaproteobacteria</taxon>
        <taxon>Rhodobacterales</taxon>
        <taxon>Roseobacteraceae</taxon>
        <taxon>Ruegeria</taxon>
    </lineage>
</organism>
<dbReference type="InterPro" id="IPR005511">
    <property type="entry name" value="SMP-30"/>
</dbReference>
<feature type="binding site" evidence="3">
    <location>
        <position position="97"/>
    </location>
    <ligand>
        <name>substrate</name>
    </ligand>
</feature>
<dbReference type="OrthoDB" id="2633250at2"/>
<dbReference type="InterPro" id="IPR011042">
    <property type="entry name" value="6-blade_b-propeller_TolB-like"/>
</dbReference>
<comment type="cofactor">
    <cofactor evidence="3">
        <name>Zn(2+)</name>
        <dbReference type="ChEBI" id="CHEBI:29105"/>
    </cofactor>
    <text evidence="3">Binds 1 divalent metal cation per subunit.</text>
</comment>
<comment type="similarity">
    <text evidence="1">Belongs to the SMP-30/CGR1 family.</text>
</comment>
<feature type="domain" description="SMP-30/Gluconolactonase/LRE-like region" evidence="4">
    <location>
        <begin position="12"/>
        <end position="252"/>
    </location>
</feature>
<name>A0A521CNU4_9RHOB</name>
<evidence type="ECO:0000256" key="1">
    <source>
        <dbReference type="ARBA" id="ARBA00008853"/>
    </source>
</evidence>
<sequence length="286" mass="31563">MSVVFDDRPCDLGEGPLWHPERAQLFWFDITGNRLMTQKDGHQQSWQFPENVSAAGWVDRDTLLMASETGLWRFDQKTGARSLVTHLEADDTVTRSNDGRADPWGGFWIGTMGKNAEPGAGSIYRFWRGELRRLVPDVTISNAICFAPDRSCAYFTDTVTRQVMRWSLDPETGWPEGQSTVFLDLTKDQLNPDGAVVDTSGNIWIAQWGANRVAAYSPEGRFLKAVGFDAAHASCPAFGGPDLTTLFCTTARQGLDATQIETQPTNGMTFAAPDAGKGQAEHRVIL</sequence>
<feature type="active site" description="Proton donor/acceptor" evidence="2">
    <location>
        <position position="193"/>
    </location>
</feature>
<dbReference type="GO" id="GO:0005509">
    <property type="term" value="F:calcium ion binding"/>
    <property type="evidence" value="ECO:0007669"/>
    <property type="project" value="TreeGrafter"/>
</dbReference>
<feature type="binding site" evidence="3">
    <location>
        <position position="95"/>
    </location>
    <ligand>
        <name>substrate</name>
    </ligand>
</feature>
<protein>
    <submittedName>
        <fullName evidence="5">Sugar lactone lactonase YvrE</fullName>
    </submittedName>
</protein>
<dbReference type="PANTHER" id="PTHR10907:SF47">
    <property type="entry name" value="REGUCALCIN"/>
    <property type="match status" value="1"/>
</dbReference>
<keyword evidence="3" id="KW-0479">Metal-binding</keyword>
<dbReference type="Proteomes" id="UP000319555">
    <property type="component" value="Unassembled WGS sequence"/>
</dbReference>
<feature type="binding site" evidence="3">
    <location>
        <position position="142"/>
    </location>
    <ligand>
        <name>a divalent metal cation</name>
        <dbReference type="ChEBI" id="CHEBI:60240"/>
    </ligand>
</feature>
<dbReference type="Pfam" id="PF08450">
    <property type="entry name" value="SGL"/>
    <property type="match status" value="1"/>
</dbReference>
<feature type="binding site" evidence="3">
    <location>
        <position position="14"/>
    </location>
    <ligand>
        <name>a divalent metal cation</name>
        <dbReference type="ChEBI" id="CHEBI:60240"/>
    </ligand>
</feature>
<feature type="binding site" evidence="3">
    <location>
        <position position="193"/>
    </location>
    <ligand>
        <name>a divalent metal cation</name>
        <dbReference type="ChEBI" id="CHEBI:60240"/>
    </ligand>
</feature>
<dbReference type="RefSeq" id="WP_142636154.1">
    <property type="nucleotide sequence ID" value="NZ_CANMQC010000003.1"/>
</dbReference>
<dbReference type="GO" id="GO:0004341">
    <property type="term" value="F:gluconolactonase activity"/>
    <property type="evidence" value="ECO:0007669"/>
    <property type="project" value="TreeGrafter"/>
</dbReference>
<accession>A0A521CNU4</accession>
<evidence type="ECO:0000256" key="3">
    <source>
        <dbReference type="PIRSR" id="PIRSR605511-2"/>
    </source>
</evidence>
<dbReference type="SUPFAM" id="SSF63829">
    <property type="entry name" value="Calcium-dependent phosphotriesterase"/>
    <property type="match status" value="1"/>
</dbReference>
<evidence type="ECO:0000256" key="2">
    <source>
        <dbReference type="PIRSR" id="PIRSR605511-1"/>
    </source>
</evidence>
<dbReference type="InterPro" id="IPR013658">
    <property type="entry name" value="SGL"/>
</dbReference>
<dbReference type="Gene3D" id="2.120.10.30">
    <property type="entry name" value="TolB, C-terminal domain"/>
    <property type="match status" value="1"/>
</dbReference>